<proteinExistence type="predicted"/>
<dbReference type="EMBL" id="KK583318">
    <property type="protein sequence ID" value="KDO20246.1"/>
    <property type="molecule type" value="Genomic_DNA"/>
</dbReference>
<sequence>MLETDLGATNLTDYGCPSLTAEHARYAREINAAVAHLLAALSLDHYTLTTTDAVQCGAVPITPLLMSKGYKDTWSNHRTIRIGGLMRAGLKNSDPTHRGLTKRGKMRGSSSLSQCPKAAEVLQLANGSYVKASAVPDALTVALNTNVPAYGVFHALKITAPE</sequence>
<reference evidence="2 3" key="1">
    <citation type="journal article" date="2013" name="PLoS Genet.">
        <title>Distinctive expansion of potential virulence genes in the genome of the oomycete fish pathogen Saprolegnia parasitica.</title>
        <authorList>
            <person name="Jiang R.H."/>
            <person name="de Bruijn I."/>
            <person name="Haas B.J."/>
            <person name="Belmonte R."/>
            <person name="Lobach L."/>
            <person name="Christie J."/>
            <person name="van den Ackerveken G."/>
            <person name="Bottin A."/>
            <person name="Bulone V."/>
            <person name="Diaz-Moreno S.M."/>
            <person name="Dumas B."/>
            <person name="Fan L."/>
            <person name="Gaulin E."/>
            <person name="Govers F."/>
            <person name="Grenville-Briggs L.J."/>
            <person name="Horner N.R."/>
            <person name="Levin J.Z."/>
            <person name="Mammella M."/>
            <person name="Meijer H.J."/>
            <person name="Morris P."/>
            <person name="Nusbaum C."/>
            <person name="Oome S."/>
            <person name="Phillips A.J."/>
            <person name="van Rooyen D."/>
            <person name="Rzeszutek E."/>
            <person name="Saraiva M."/>
            <person name="Secombes C.J."/>
            <person name="Seidl M.F."/>
            <person name="Snel B."/>
            <person name="Stassen J.H."/>
            <person name="Sykes S."/>
            <person name="Tripathy S."/>
            <person name="van den Berg H."/>
            <person name="Vega-Arreguin J.C."/>
            <person name="Wawra S."/>
            <person name="Young S.K."/>
            <person name="Zeng Q."/>
            <person name="Dieguez-Uribeondo J."/>
            <person name="Russ C."/>
            <person name="Tyler B.M."/>
            <person name="van West P."/>
        </authorList>
    </citation>
    <scope>NUCLEOTIDE SEQUENCE [LARGE SCALE GENOMIC DNA]</scope>
    <source>
        <strain evidence="2 3">CBS 223.65</strain>
    </source>
</reference>
<evidence type="ECO:0000256" key="1">
    <source>
        <dbReference type="SAM" id="MobiDB-lite"/>
    </source>
</evidence>
<dbReference type="VEuPathDB" id="FungiDB:SPRG_14492"/>
<evidence type="ECO:0000313" key="3">
    <source>
        <dbReference type="Proteomes" id="UP000030745"/>
    </source>
</evidence>
<organism evidence="2 3">
    <name type="scientific">Saprolegnia parasitica (strain CBS 223.65)</name>
    <dbReference type="NCBI Taxonomy" id="695850"/>
    <lineage>
        <taxon>Eukaryota</taxon>
        <taxon>Sar</taxon>
        <taxon>Stramenopiles</taxon>
        <taxon>Oomycota</taxon>
        <taxon>Saprolegniomycetes</taxon>
        <taxon>Saprolegniales</taxon>
        <taxon>Saprolegniaceae</taxon>
        <taxon>Saprolegnia</taxon>
    </lineage>
</organism>
<dbReference type="KEGG" id="spar:SPRG_14492"/>
<protein>
    <submittedName>
        <fullName evidence="2">Uncharacterized protein</fullName>
    </submittedName>
</protein>
<evidence type="ECO:0000313" key="2">
    <source>
        <dbReference type="EMBL" id="KDO20246.1"/>
    </source>
</evidence>
<dbReference type="Proteomes" id="UP000030745">
    <property type="component" value="Unassembled WGS sequence"/>
</dbReference>
<gene>
    <name evidence="2" type="ORF">SPRG_14492</name>
</gene>
<name>A0A067C125_SAPPC</name>
<feature type="region of interest" description="Disordered" evidence="1">
    <location>
        <begin position="93"/>
        <end position="112"/>
    </location>
</feature>
<dbReference type="RefSeq" id="XP_012209058.1">
    <property type="nucleotide sequence ID" value="XM_012353668.1"/>
</dbReference>
<keyword evidence="3" id="KW-1185">Reference proteome</keyword>
<dbReference type="AlphaFoldDB" id="A0A067C125"/>
<accession>A0A067C125</accession>
<dbReference type="GeneID" id="24136293"/>